<feature type="compositionally biased region" description="Basic and acidic residues" evidence="1">
    <location>
        <begin position="30"/>
        <end position="47"/>
    </location>
</feature>
<protein>
    <recommendedName>
        <fullName evidence="2">Zinc knuckle CX2CX4HX4C domain-containing protein</fullName>
    </recommendedName>
</protein>
<gene>
    <name evidence="3" type="ORF">Bca52824_073764</name>
</gene>
<feature type="compositionally biased region" description="Polar residues" evidence="1">
    <location>
        <begin position="181"/>
        <end position="194"/>
    </location>
</feature>
<comment type="caution">
    <text evidence="3">The sequence shown here is derived from an EMBL/GenBank/DDBJ whole genome shotgun (WGS) entry which is preliminary data.</text>
</comment>
<dbReference type="OrthoDB" id="10607252at2759"/>
<evidence type="ECO:0000259" key="2">
    <source>
        <dbReference type="Pfam" id="PF14392"/>
    </source>
</evidence>
<feature type="region of interest" description="Disordered" evidence="1">
    <location>
        <begin position="168"/>
        <end position="205"/>
    </location>
</feature>
<dbReference type="Proteomes" id="UP000886595">
    <property type="component" value="Unassembled WGS sequence"/>
</dbReference>
<feature type="domain" description="Zinc knuckle CX2CX4HX4C" evidence="2">
    <location>
        <begin position="3"/>
        <end position="38"/>
    </location>
</feature>
<dbReference type="InterPro" id="IPR025836">
    <property type="entry name" value="Zn_knuckle_CX2CX4HX4C"/>
</dbReference>
<reference evidence="3 4" key="1">
    <citation type="submission" date="2020-02" db="EMBL/GenBank/DDBJ databases">
        <authorList>
            <person name="Ma Q."/>
            <person name="Huang Y."/>
            <person name="Song X."/>
            <person name="Pei D."/>
        </authorList>
    </citation>
    <scope>NUCLEOTIDE SEQUENCE [LARGE SCALE GENOMIC DNA]</scope>
    <source>
        <strain evidence="3">Sxm20200214</strain>
        <tissue evidence="3">Leaf</tissue>
    </source>
</reference>
<proteinExistence type="predicted"/>
<dbReference type="EMBL" id="JAAMPC010000014">
    <property type="protein sequence ID" value="KAG2266685.1"/>
    <property type="molecule type" value="Genomic_DNA"/>
</dbReference>
<dbReference type="AlphaFoldDB" id="A0A8X7U554"/>
<sequence length="205" mass="23480">MNFKFQGKDTLIDFTYPWLRTKCSTCGKWGHSEKTCSKQKEKEKEENNSMVLEDGENQELQKSQTENSEELQNVEVMEVSISNEREKVDDQIETWSTSVKVSRIPEKAKEREFDQDSILSSSRFAVLSSEDDEEEGEIPQHENIIDEAPLQVPIQKKQEVLVKATVTRPSLPRISKDNHRILSSSNSPKTTDCGQSLLDKKSTKK</sequence>
<accession>A0A8X7U554</accession>
<name>A0A8X7U554_BRACI</name>
<feature type="region of interest" description="Disordered" evidence="1">
    <location>
        <begin position="28"/>
        <end position="72"/>
    </location>
</feature>
<organism evidence="3 4">
    <name type="scientific">Brassica carinata</name>
    <name type="common">Ethiopian mustard</name>
    <name type="synonym">Abyssinian cabbage</name>
    <dbReference type="NCBI Taxonomy" id="52824"/>
    <lineage>
        <taxon>Eukaryota</taxon>
        <taxon>Viridiplantae</taxon>
        <taxon>Streptophyta</taxon>
        <taxon>Embryophyta</taxon>
        <taxon>Tracheophyta</taxon>
        <taxon>Spermatophyta</taxon>
        <taxon>Magnoliopsida</taxon>
        <taxon>eudicotyledons</taxon>
        <taxon>Gunneridae</taxon>
        <taxon>Pentapetalae</taxon>
        <taxon>rosids</taxon>
        <taxon>malvids</taxon>
        <taxon>Brassicales</taxon>
        <taxon>Brassicaceae</taxon>
        <taxon>Brassiceae</taxon>
        <taxon>Brassica</taxon>
    </lineage>
</organism>
<keyword evidence="4" id="KW-1185">Reference proteome</keyword>
<evidence type="ECO:0000313" key="4">
    <source>
        <dbReference type="Proteomes" id="UP000886595"/>
    </source>
</evidence>
<evidence type="ECO:0000256" key="1">
    <source>
        <dbReference type="SAM" id="MobiDB-lite"/>
    </source>
</evidence>
<evidence type="ECO:0000313" key="3">
    <source>
        <dbReference type="EMBL" id="KAG2266685.1"/>
    </source>
</evidence>
<dbReference type="Pfam" id="PF14392">
    <property type="entry name" value="zf-CCHC_4"/>
    <property type="match status" value="1"/>
</dbReference>